<proteinExistence type="inferred from homology"/>
<dbReference type="PANTHER" id="PTHR43294:SF20">
    <property type="entry name" value="P-TYPE ATPASE"/>
    <property type="match status" value="1"/>
</dbReference>
<dbReference type="Gene3D" id="3.40.50.1000">
    <property type="entry name" value="HAD superfamily/HAD-like"/>
    <property type="match status" value="1"/>
</dbReference>
<dbReference type="GO" id="GO:0005391">
    <property type="term" value="F:P-type sodium:potassium-exchanging transporter activity"/>
    <property type="evidence" value="ECO:0007669"/>
    <property type="project" value="TreeGrafter"/>
</dbReference>
<evidence type="ECO:0000256" key="5">
    <source>
        <dbReference type="ARBA" id="ARBA00022741"/>
    </source>
</evidence>
<dbReference type="SUPFAM" id="SSF81665">
    <property type="entry name" value="Calcium ATPase, transmembrane domain M"/>
    <property type="match status" value="1"/>
</dbReference>
<dbReference type="InterPro" id="IPR004014">
    <property type="entry name" value="ATPase_P-typ_cation-transptr_N"/>
</dbReference>
<dbReference type="GO" id="GO:0030007">
    <property type="term" value="P:intracellular potassium ion homeostasis"/>
    <property type="evidence" value="ECO:0007669"/>
    <property type="project" value="TreeGrafter"/>
</dbReference>
<keyword evidence="6" id="KW-0067">ATP-binding</keyword>
<dbReference type="PRINTS" id="PR00120">
    <property type="entry name" value="HATPASE"/>
</dbReference>
<organism evidence="13 14">
    <name type="scientific">Lentilactobacillus kisonensis DSM 19906 = JCM 15041</name>
    <dbReference type="NCBI Taxonomy" id="1423766"/>
    <lineage>
        <taxon>Bacteria</taxon>
        <taxon>Bacillati</taxon>
        <taxon>Bacillota</taxon>
        <taxon>Bacilli</taxon>
        <taxon>Lactobacillales</taxon>
        <taxon>Lactobacillaceae</taxon>
        <taxon>Lentilactobacillus</taxon>
    </lineage>
</organism>
<dbReference type="SMART" id="SM00831">
    <property type="entry name" value="Cation_ATPase_N"/>
    <property type="match status" value="1"/>
</dbReference>
<keyword evidence="4 11" id="KW-0812">Transmembrane</keyword>
<dbReference type="InterPro" id="IPR050510">
    <property type="entry name" value="Cation_transp_ATPase_P-type"/>
</dbReference>
<dbReference type="GO" id="GO:0005886">
    <property type="term" value="C:plasma membrane"/>
    <property type="evidence" value="ECO:0007669"/>
    <property type="project" value="TreeGrafter"/>
</dbReference>
<keyword evidence="5" id="KW-0547">Nucleotide-binding</keyword>
<dbReference type="GO" id="GO:1990573">
    <property type="term" value="P:potassium ion import across plasma membrane"/>
    <property type="evidence" value="ECO:0007669"/>
    <property type="project" value="TreeGrafter"/>
</dbReference>
<dbReference type="SFLD" id="SFLDS00003">
    <property type="entry name" value="Haloacid_Dehalogenase"/>
    <property type="match status" value="1"/>
</dbReference>
<keyword evidence="14" id="KW-1185">Reference proteome</keyword>
<comment type="subcellular location">
    <subcellularLocation>
        <location evidence="1">Endomembrane system</location>
        <topology evidence="1">Multi-pass membrane protein</topology>
    </subcellularLocation>
</comment>
<dbReference type="InterPro" id="IPR059000">
    <property type="entry name" value="ATPase_P-type_domA"/>
</dbReference>
<evidence type="ECO:0000256" key="6">
    <source>
        <dbReference type="ARBA" id="ARBA00022840"/>
    </source>
</evidence>
<dbReference type="InterPro" id="IPR036412">
    <property type="entry name" value="HAD-like_sf"/>
</dbReference>
<dbReference type="AlphaFoldDB" id="A0A0R1NI10"/>
<evidence type="ECO:0000256" key="7">
    <source>
        <dbReference type="ARBA" id="ARBA00022842"/>
    </source>
</evidence>
<sequence>MIHLMTDNTNEVPPDQKLWQLTTEELAATYRTDAEDGISEQEASKRLGEEGYNELTAKKKSKLVQFLLQFNNSIIYILIAAAAITLFMHHYSDSAVIGIVIIANAFIGFFQEMQADNALNKIKELLVSQNYVIRDGHKIEVPARELVVGDLVNLEAGDAVPADMRLISADNMRIQESTLTGESNSVEKTEDPLAADSIPLAERSNMAFASTAVTQGSGVGIVTATAEDTEIGQIQRSVSDVKVQVTPLMKNLNRLGVNLSLLIVAIAFILFFLGLYTKIYSLPVLTIAIITMVVGSIPEGLPASTSVVLARGVQVMTKRGAIVKTLPAVETLGAVDIVNTDKTGTLTKNEMTVTDVITDNHHYQVTGIGFVDNDKGVSGDVLLDGQKADWQADQDFRKLVDIAGTTTDAELVQTDGQWQLNGEPTDGALTTLFHKLIGREPEVDELDTLPFDSAYRYSARLIKEADHNELMVKGAPGTIFDMAKASDPNFDSETWYQRVAKLTEQGLRVVALGSKNVPAGRDEIDQDKIAQGIELSGLVGIIDPPREEVIPAIQSLRRAGVKVNMITGDHPDTATAIAKKLDLDESIHAITGPEIDDMSDDELIKKIGRYNVFARTTPANKLRIVKAQQANAKIVAMTGDGVNDAAALKQANIGIAMGIKGTAVAKEAADMVLVNDSFTTIVDAVAEGRHVFDNIQKTIRFLLPTSFAEGLVVLISMVIGQELPLYPTQLLWINTVSALTIQFAFIFEPAEESIMIRGPRDVKRGILGKMDVFEIVYVSVLIAGLGIFTFDRFVDGGVLNVVLGSTMAVNIIIFGKIFYLFNIRNSYPIISKHFFENKMAFIIIGILLALQAAMIYIPFMQDVFHTGNVNFFYGWVVPTIAGFIVLVVTEIIKLGRIEYRKHKGQATKIRS</sequence>
<dbReference type="Gene3D" id="2.70.150.10">
    <property type="entry name" value="Calcium-transporting ATPase, cytoplasmic transduction domain A"/>
    <property type="match status" value="1"/>
</dbReference>
<dbReference type="InterPro" id="IPR023214">
    <property type="entry name" value="HAD_sf"/>
</dbReference>
<dbReference type="PRINTS" id="PR00119">
    <property type="entry name" value="CATATPASE"/>
</dbReference>
<feature type="transmembrane region" description="Helical" evidence="11">
    <location>
        <begin position="840"/>
        <end position="859"/>
    </location>
</feature>
<dbReference type="SUPFAM" id="SSF81653">
    <property type="entry name" value="Calcium ATPase, transduction domain A"/>
    <property type="match status" value="1"/>
</dbReference>
<dbReference type="PATRIC" id="fig|1423766.4.peg.1910"/>
<feature type="transmembrane region" description="Helical" evidence="11">
    <location>
        <begin position="796"/>
        <end position="819"/>
    </location>
</feature>
<keyword evidence="10 11" id="KW-0472">Membrane</keyword>
<evidence type="ECO:0000256" key="4">
    <source>
        <dbReference type="ARBA" id="ARBA00022692"/>
    </source>
</evidence>
<dbReference type="InterPro" id="IPR008250">
    <property type="entry name" value="ATPase_P-typ_transduc_dom_A_sf"/>
</dbReference>
<evidence type="ECO:0000313" key="13">
    <source>
        <dbReference type="EMBL" id="KRL20135.1"/>
    </source>
</evidence>
<feature type="transmembrane region" description="Helical" evidence="11">
    <location>
        <begin position="66"/>
        <end position="88"/>
    </location>
</feature>
<dbReference type="InterPro" id="IPR044492">
    <property type="entry name" value="P_typ_ATPase_HD_dom"/>
</dbReference>
<keyword evidence="9 11" id="KW-1133">Transmembrane helix</keyword>
<dbReference type="Pfam" id="PF00689">
    <property type="entry name" value="Cation_ATPase_C"/>
    <property type="match status" value="1"/>
</dbReference>
<feature type="transmembrane region" description="Helical" evidence="11">
    <location>
        <begin position="94"/>
        <end position="111"/>
    </location>
</feature>
<dbReference type="FunFam" id="2.70.150.10:FF:000160">
    <property type="entry name" value="Sarcoplasmic/endoplasmic reticulum calcium ATPase 1"/>
    <property type="match status" value="1"/>
</dbReference>
<dbReference type="InterPro" id="IPR006068">
    <property type="entry name" value="ATPase_P-typ_cation-transptr_C"/>
</dbReference>
<dbReference type="SUPFAM" id="SSF56784">
    <property type="entry name" value="HAD-like"/>
    <property type="match status" value="1"/>
</dbReference>
<dbReference type="GO" id="GO:0006883">
    <property type="term" value="P:intracellular sodium ion homeostasis"/>
    <property type="evidence" value="ECO:0007669"/>
    <property type="project" value="TreeGrafter"/>
</dbReference>
<reference evidence="13 14" key="1">
    <citation type="journal article" date="2015" name="Genome Announc.">
        <title>Expanding the biotechnology potential of lactobacilli through comparative genomics of 213 strains and associated genera.</title>
        <authorList>
            <person name="Sun Z."/>
            <person name="Harris H.M."/>
            <person name="McCann A."/>
            <person name="Guo C."/>
            <person name="Argimon S."/>
            <person name="Zhang W."/>
            <person name="Yang X."/>
            <person name="Jeffery I.B."/>
            <person name="Cooney J.C."/>
            <person name="Kagawa T.F."/>
            <person name="Liu W."/>
            <person name="Song Y."/>
            <person name="Salvetti E."/>
            <person name="Wrobel A."/>
            <person name="Rasinkangas P."/>
            <person name="Parkhill J."/>
            <person name="Rea M.C."/>
            <person name="O'Sullivan O."/>
            <person name="Ritari J."/>
            <person name="Douillard F.P."/>
            <person name="Paul Ross R."/>
            <person name="Yang R."/>
            <person name="Briner A.E."/>
            <person name="Felis G.E."/>
            <person name="de Vos W.M."/>
            <person name="Barrangou R."/>
            <person name="Klaenhammer T.R."/>
            <person name="Caufield P.W."/>
            <person name="Cui Y."/>
            <person name="Zhang H."/>
            <person name="O'Toole P.W."/>
        </authorList>
    </citation>
    <scope>NUCLEOTIDE SEQUENCE [LARGE SCALE GENOMIC DNA]</scope>
    <source>
        <strain evidence="13 14">DSM 19906</strain>
    </source>
</reference>
<gene>
    <name evidence="13" type="ORF">FC98_GL001847</name>
</gene>
<dbReference type="GO" id="GO:0036376">
    <property type="term" value="P:sodium ion export across plasma membrane"/>
    <property type="evidence" value="ECO:0007669"/>
    <property type="project" value="TreeGrafter"/>
</dbReference>
<dbReference type="GO" id="GO:0012505">
    <property type="term" value="C:endomembrane system"/>
    <property type="evidence" value="ECO:0007669"/>
    <property type="project" value="UniProtKB-SubCell"/>
</dbReference>
<dbReference type="EMBL" id="AZEB01000036">
    <property type="protein sequence ID" value="KRL20135.1"/>
    <property type="molecule type" value="Genomic_DNA"/>
</dbReference>
<dbReference type="InterPro" id="IPR023298">
    <property type="entry name" value="ATPase_P-typ_TM_dom_sf"/>
</dbReference>
<protein>
    <submittedName>
        <fullName evidence="13">E1-E2 ATPase</fullName>
    </submittedName>
</protein>
<accession>A0A0R1NI10</accession>
<name>A0A0R1NI10_9LACO</name>
<evidence type="ECO:0000313" key="14">
    <source>
        <dbReference type="Proteomes" id="UP000051439"/>
    </source>
</evidence>
<dbReference type="SFLD" id="SFLDG00002">
    <property type="entry name" value="C1.7:_P-type_atpase_like"/>
    <property type="match status" value="1"/>
</dbReference>
<dbReference type="SUPFAM" id="SSF81660">
    <property type="entry name" value="Metal cation-transporting ATPase, ATP-binding domain N"/>
    <property type="match status" value="1"/>
</dbReference>
<comment type="caution">
    <text evidence="13">The sequence shown here is derived from an EMBL/GenBank/DDBJ whole genome shotgun (WGS) entry which is preliminary data.</text>
</comment>
<comment type="similarity">
    <text evidence="2">Belongs to the cation transport ATPase (P-type) (TC 3.A.3) family. Type IIA subfamily.</text>
</comment>
<feature type="transmembrane region" description="Helical" evidence="11">
    <location>
        <begin position="731"/>
        <end position="750"/>
    </location>
</feature>
<keyword evidence="8" id="KW-1278">Translocase</keyword>
<dbReference type="Pfam" id="PF00122">
    <property type="entry name" value="E1-E2_ATPase"/>
    <property type="match status" value="1"/>
</dbReference>
<dbReference type="Gene3D" id="1.20.1110.10">
    <property type="entry name" value="Calcium-transporting ATPase, transmembrane domain"/>
    <property type="match status" value="1"/>
</dbReference>
<evidence type="ECO:0000256" key="1">
    <source>
        <dbReference type="ARBA" id="ARBA00004127"/>
    </source>
</evidence>
<evidence type="ECO:0000256" key="3">
    <source>
        <dbReference type="ARBA" id="ARBA00022553"/>
    </source>
</evidence>
<dbReference type="Pfam" id="PF00690">
    <property type="entry name" value="Cation_ATPase_N"/>
    <property type="match status" value="1"/>
</dbReference>
<dbReference type="GO" id="GO:0005524">
    <property type="term" value="F:ATP binding"/>
    <property type="evidence" value="ECO:0007669"/>
    <property type="project" value="UniProtKB-KW"/>
</dbReference>
<keyword evidence="3" id="KW-0597">Phosphoprotein</keyword>
<dbReference type="InterPro" id="IPR018303">
    <property type="entry name" value="ATPase_P-typ_P_site"/>
</dbReference>
<dbReference type="SFLD" id="SFLDF00027">
    <property type="entry name" value="p-type_atpase"/>
    <property type="match status" value="1"/>
</dbReference>
<dbReference type="PANTHER" id="PTHR43294">
    <property type="entry name" value="SODIUM/POTASSIUM-TRANSPORTING ATPASE SUBUNIT ALPHA"/>
    <property type="match status" value="1"/>
</dbReference>
<feature type="domain" description="Cation-transporting P-type ATPase N-terminal" evidence="12">
    <location>
        <begin position="17"/>
        <end position="90"/>
    </location>
</feature>
<dbReference type="GO" id="GO:0016887">
    <property type="term" value="F:ATP hydrolysis activity"/>
    <property type="evidence" value="ECO:0007669"/>
    <property type="project" value="InterPro"/>
</dbReference>
<feature type="transmembrane region" description="Helical" evidence="11">
    <location>
        <begin position="699"/>
        <end position="719"/>
    </location>
</feature>
<evidence type="ECO:0000256" key="8">
    <source>
        <dbReference type="ARBA" id="ARBA00022967"/>
    </source>
</evidence>
<dbReference type="Pfam" id="PF00702">
    <property type="entry name" value="Hydrolase"/>
    <property type="match status" value="1"/>
</dbReference>
<dbReference type="Gene3D" id="3.40.1110.10">
    <property type="entry name" value="Calcium-transporting ATPase, cytoplasmic domain N"/>
    <property type="match status" value="1"/>
</dbReference>
<evidence type="ECO:0000256" key="9">
    <source>
        <dbReference type="ARBA" id="ARBA00022989"/>
    </source>
</evidence>
<dbReference type="GO" id="GO:1902600">
    <property type="term" value="P:proton transmembrane transport"/>
    <property type="evidence" value="ECO:0007669"/>
    <property type="project" value="TreeGrafter"/>
</dbReference>
<evidence type="ECO:0000259" key="12">
    <source>
        <dbReference type="SMART" id="SM00831"/>
    </source>
</evidence>
<dbReference type="InterPro" id="IPR001757">
    <property type="entry name" value="P_typ_ATPase"/>
</dbReference>
<feature type="transmembrane region" description="Helical" evidence="11">
    <location>
        <begin position="255"/>
        <end position="273"/>
    </location>
</feature>
<evidence type="ECO:0000256" key="2">
    <source>
        <dbReference type="ARBA" id="ARBA00005675"/>
    </source>
</evidence>
<feature type="transmembrane region" description="Helical" evidence="11">
    <location>
        <begin position="771"/>
        <end position="790"/>
    </location>
</feature>
<dbReference type="Proteomes" id="UP000051439">
    <property type="component" value="Unassembled WGS sequence"/>
</dbReference>
<evidence type="ECO:0000256" key="11">
    <source>
        <dbReference type="SAM" id="Phobius"/>
    </source>
</evidence>
<dbReference type="PROSITE" id="PS00154">
    <property type="entry name" value="ATPASE_E1_E2"/>
    <property type="match status" value="1"/>
</dbReference>
<evidence type="ECO:0000256" key="10">
    <source>
        <dbReference type="ARBA" id="ARBA00023136"/>
    </source>
</evidence>
<feature type="transmembrane region" description="Helical" evidence="11">
    <location>
        <begin position="871"/>
        <end position="892"/>
    </location>
</feature>
<keyword evidence="7" id="KW-0460">Magnesium</keyword>
<dbReference type="NCBIfam" id="TIGR01494">
    <property type="entry name" value="ATPase_P-type"/>
    <property type="match status" value="2"/>
</dbReference>
<dbReference type="InterPro" id="IPR023299">
    <property type="entry name" value="ATPase_P-typ_cyto_dom_N"/>
</dbReference>